<keyword evidence="3" id="KW-0410">Iron transport</keyword>
<evidence type="ECO:0000256" key="8">
    <source>
        <dbReference type="SAM" id="SignalP"/>
    </source>
</evidence>
<evidence type="ECO:0000256" key="5">
    <source>
        <dbReference type="ARBA" id="ARBA00022729"/>
    </source>
</evidence>
<evidence type="ECO:0000256" key="1">
    <source>
        <dbReference type="ARBA" id="ARBA00008520"/>
    </source>
</evidence>
<gene>
    <name evidence="9" type="ORF">AB1471_02215</name>
</gene>
<dbReference type="PIRSF" id="PIRSF002825">
    <property type="entry name" value="CfbpA"/>
    <property type="match status" value="1"/>
</dbReference>
<feature type="signal peptide" evidence="8">
    <location>
        <begin position="1"/>
        <end position="21"/>
    </location>
</feature>
<evidence type="ECO:0000256" key="6">
    <source>
        <dbReference type="ARBA" id="ARBA00023004"/>
    </source>
</evidence>
<evidence type="ECO:0000313" key="10">
    <source>
        <dbReference type="Proteomes" id="UP001556040"/>
    </source>
</evidence>
<dbReference type="Pfam" id="PF13416">
    <property type="entry name" value="SBP_bac_8"/>
    <property type="match status" value="1"/>
</dbReference>
<dbReference type="InterPro" id="IPR006061">
    <property type="entry name" value="SBP_1_CS"/>
</dbReference>
<dbReference type="PANTHER" id="PTHR30006">
    <property type="entry name" value="THIAMINE-BINDING PERIPLASMIC PROTEIN-RELATED"/>
    <property type="match status" value="1"/>
</dbReference>
<dbReference type="EMBL" id="JBFMIA010000001">
    <property type="protein sequence ID" value="MEW9500611.1"/>
    <property type="molecule type" value="Genomic_DNA"/>
</dbReference>
<accession>A0ABV3PZS6</accession>
<keyword evidence="6" id="KW-0408">Iron</keyword>
<dbReference type="InterPro" id="IPR026045">
    <property type="entry name" value="Ferric-bd"/>
</dbReference>
<keyword evidence="2" id="KW-0813">Transport</keyword>
<evidence type="ECO:0000256" key="4">
    <source>
        <dbReference type="ARBA" id="ARBA00022723"/>
    </source>
</evidence>
<keyword evidence="10" id="KW-1185">Reference proteome</keyword>
<dbReference type="Proteomes" id="UP001556040">
    <property type="component" value="Unassembled WGS sequence"/>
</dbReference>
<sequence length="358" mass="39841">MDKRKIWLVALLSLVAVIMVACSSDSEDEEAGSNEETVGNSELEGKLVVYSSRKEEFVQPILDKFEEETGVEVKLLPSDETIVNRIHEEQVNPQADIFFSTDTAAMEFLKLEGALQPYTGEDAEIIEDKYRADDNSWIGLSARTRGFIYNKDLISEEEMPQTMEELADPKWADEFAMVRGGNGSMISQVAALRTQWGDDKTSEWIKNVGENAGAILAGHGDIRKAVGAGEFKFGLVNNYYYHQQLGEPKDNNVGFIYPDQGEDEMGAFVNASGIGFIEGAPNPENAEAFISFMLEEENMRDFSYNSKETPLHPDVEAVPEALPINEYKTMDMPLSDLGPVWNDAKQLIDQSGLPLEVQ</sequence>
<evidence type="ECO:0000256" key="2">
    <source>
        <dbReference type="ARBA" id="ARBA00022448"/>
    </source>
</evidence>
<dbReference type="PANTHER" id="PTHR30006:SF24">
    <property type="entry name" value="SLL0237 PROTEIN"/>
    <property type="match status" value="1"/>
</dbReference>
<comment type="similarity">
    <text evidence="1">Belongs to the bacterial solute-binding protein 1 family.</text>
</comment>
<dbReference type="PROSITE" id="PS51257">
    <property type="entry name" value="PROKAR_LIPOPROTEIN"/>
    <property type="match status" value="1"/>
</dbReference>
<proteinExistence type="inferred from homology"/>
<dbReference type="SUPFAM" id="SSF53850">
    <property type="entry name" value="Periplasmic binding protein-like II"/>
    <property type="match status" value="1"/>
</dbReference>
<name>A0ABV3PZS6_9BACL</name>
<keyword evidence="4" id="KW-0479">Metal-binding</keyword>
<comment type="caution">
    <text evidence="9">The sequence shown here is derived from an EMBL/GenBank/DDBJ whole genome shotgun (WGS) entry which is preliminary data.</text>
</comment>
<evidence type="ECO:0000256" key="7">
    <source>
        <dbReference type="ARBA" id="ARBA00023065"/>
    </source>
</evidence>
<keyword evidence="5 8" id="KW-0732">Signal</keyword>
<organism evidence="9 10">
    <name type="scientific">Jeotgalibacillus marinus</name>
    <dbReference type="NCBI Taxonomy" id="86667"/>
    <lineage>
        <taxon>Bacteria</taxon>
        <taxon>Bacillati</taxon>
        <taxon>Bacillota</taxon>
        <taxon>Bacilli</taxon>
        <taxon>Bacillales</taxon>
        <taxon>Caryophanaceae</taxon>
        <taxon>Jeotgalibacillus</taxon>
    </lineage>
</organism>
<evidence type="ECO:0000313" key="9">
    <source>
        <dbReference type="EMBL" id="MEW9500611.1"/>
    </source>
</evidence>
<keyword evidence="7" id="KW-0406">Ion transport</keyword>
<evidence type="ECO:0000256" key="3">
    <source>
        <dbReference type="ARBA" id="ARBA00022496"/>
    </source>
</evidence>
<feature type="chain" id="PRO_5046475627" evidence="8">
    <location>
        <begin position="22"/>
        <end position="358"/>
    </location>
</feature>
<dbReference type="RefSeq" id="WP_367777917.1">
    <property type="nucleotide sequence ID" value="NZ_JBFMIA010000001.1"/>
</dbReference>
<dbReference type="InterPro" id="IPR006059">
    <property type="entry name" value="SBP"/>
</dbReference>
<dbReference type="Gene3D" id="3.40.190.10">
    <property type="entry name" value="Periplasmic binding protein-like II"/>
    <property type="match status" value="2"/>
</dbReference>
<protein>
    <submittedName>
        <fullName evidence="9">Extracellular solute-binding protein</fullName>
    </submittedName>
</protein>
<reference evidence="9 10" key="1">
    <citation type="journal article" date="1979" name="Int. J. Syst. Evol. Microbiol.">
        <title>Bacillus globisporus subsp. marinus subsp. nov.</title>
        <authorList>
            <person name="Liu H."/>
        </authorList>
    </citation>
    <scope>NUCLEOTIDE SEQUENCE [LARGE SCALE GENOMIC DNA]</scope>
    <source>
        <strain evidence="9 10">DSM 1297</strain>
    </source>
</reference>
<dbReference type="PROSITE" id="PS01037">
    <property type="entry name" value="SBP_BACTERIAL_1"/>
    <property type="match status" value="1"/>
</dbReference>